<accession>A0A150G089</accession>
<reference evidence="3" key="1">
    <citation type="journal article" date="2016" name="Nat. Commun.">
        <title>The Gonium pectorale genome demonstrates co-option of cell cycle regulation during the evolution of multicellularity.</title>
        <authorList>
            <person name="Hanschen E.R."/>
            <person name="Marriage T.N."/>
            <person name="Ferris P.J."/>
            <person name="Hamaji T."/>
            <person name="Toyoda A."/>
            <person name="Fujiyama A."/>
            <person name="Neme R."/>
            <person name="Noguchi H."/>
            <person name="Minakuchi Y."/>
            <person name="Suzuki M."/>
            <person name="Kawai-Toyooka H."/>
            <person name="Smith D.R."/>
            <person name="Sparks H."/>
            <person name="Anderson J."/>
            <person name="Bakaric R."/>
            <person name="Luria V."/>
            <person name="Karger A."/>
            <person name="Kirschner M.W."/>
            <person name="Durand P.M."/>
            <person name="Michod R.E."/>
            <person name="Nozaki H."/>
            <person name="Olson B.J."/>
        </authorList>
    </citation>
    <scope>NUCLEOTIDE SEQUENCE [LARGE SCALE GENOMIC DNA]</scope>
    <source>
        <strain evidence="3">NIES-2863</strain>
    </source>
</reference>
<feature type="compositionally biased region" description="Gly residues" evidence="1">
    <location>
        <begin position="764"/>
        <end position="775"/>
    </location>
</feature>
<feature type="compositionally biased region" description="Low complexity" evidence="1">
    <location>
        <begin position="142"/>
        <end position="155"/>
    </location>
</feature>
<gene>
    <name evidence="2" type="ORF">GPECTOR_113g287</name>
</gene>
<feature type="compositionally biased region" description="Low complexity" evidence="1">
    <location>
        <begin position="451"/>
        <end position="467"/>
    </location>
</feature>
<dbReference type="AlphaFoldDB" id="A0A150G089"/>
<feature type="region of interest" description="Disordered" evidence="1">
    <location>
        <begin position="441"/>
        <end position="476"/>
    </location>
</feature>
<feature type="region of interest" description="Disordered" evidence="1">
    <location>
        <begin position="659"/>
        <end position="708"/>
    </location>
</feature>
<feature type="region of interest" description="Disordered" evidence="1">
    <location>
        <begin position="56"/>
        <end position="83"/>
    </location>
</feature>
<organism evidence="2 3">
    <name type="scientific">Gonium pectorale</name>
    <name type="common">Green alga</name>
    <dbReference type="NCBI Taxonomy" id="33097"/>
    <lineage>
        <taxon>Eukaryota</taxon>
        <taxon>Viridiplantae</taxon>
        <taxon>Chlorophyta</taxon>
        <taxon>core chlorophytes</taxon>
        <taxon>Chlorophyceae</taxon>
        <taxon>CS clade</taxon>
        <taxon>Chlamydomonadales</taxon>
        <taxon>Volvocaceae</taxon>
        <taxon>Gonium</taxon>
    </lineage>
</organism>
<feature type="compositionally biased region" description="Basic residues" evidence="1">
    <location>
        <begin position="128"/>
        <end position="141"/>
    </location>
</feature>
<feature type="compositionally biased region" description="Gly residues" evidence="1">
    <location>
        <begin position="688"/>
        <end position="700"/>
    </location>
</feature>
<feature type="compositionally biased region" description="Pro residues" evidence="1">
    <location>
        <begin position="156"/>
        <end position="171"/>
    </location>
</feature>
<keyword evidence="3" id="KW-1185">Reference proteome</keyword>
<dbReference type="Proteomes" id="UP000075714">
    <property type="component" value="Unassembled WGS sequence"/>
</dbReference>
<sequence length="1122" mass="111337">MPRAGRANIAFTDLTVNSACDDLFPGVEDVDAQATLQLRAALDAFEEGVYEHHNRPAPAVEADGGAKAGGKGRRRNRREEAYARRIPEDRQCFRPVDQQSAEWAAFKPHMWLRGRQIATTDQHPSSPQHRHHHQHHPHLHHQPGTAFAAPHAADAPAPPPAADAAAAPPPGAAGGSAPPFAAAAAPGAPAGELCVVGRRMRLQEPAPGAQPEGGEEVLAACPAGGCEDTLLVQHDEWEGAVPEALRRRRGRPRDEKAVAIGLPPQEPASAVLYDVAEELLPEVWARLAPLLAPLLRAMAEERRNRPASSGAAAFGGGGGGRRGGGGNFEIITFSSSGEEEAVGADALLGGSDAFGLGPPMGGMGFGIGVGGLEDDEDGFWPRAGGAGRVAYVDGDDDEGGGFGSGPVGWPGGAGGFPAASYAGGAAAASFFGGGASDGSFGDAESYDSDSESYGGRAAAASLQPAPGSGSGAGPGLFLLSHPQLQLPLAGPGGLLSAPGSGPLPPPPPEALALLSLVPLRPPAAPSPGSPAPPSPGPGPAGKQPLPPPQSQSQQQQQFQFQAQQGQGQTQQREQREPSPQQQPVSGVSLGPGPGSGPQPLPPRHVALRRIPSLGPVGSTASLSGSGYVGLPGGGVEAAAAGAGGQEARGTASSLGYGGGLAGGSAHRPSGVRSSDGSAASAIPAAVVPGGGGGGGTGSGNGAAPRSSGAGGLLGGAPGSPAALLGAGAGSTGAATALAVAVAAAAANFPSQSYRLKGGGWGGGAGGSNSGPGGLTGSSVAGLPPHGSYAPGAAAAAPPPPPGTAGGVTAVPSTLPPYSSGGSGARGGGGAYGGAGLLAAGGSVERLPALPSSRSLSTVPGVGPGQDYFGQAFGVSRTLCGALDVADVIVPNNDDVLGATQQLVEYVRSEHRGFWAVVKYARDTMIMWGSDEAASQEVRTAAVELQALDAAPLGAGADPADAAQVLAWLHRSGAGGAVFARQLEAYMAGTRDQRRALLGSDVEDAHERVVRSATVLGWAYHHGLRLHRSGSGSGCGSAAPGLPEALSVYGHVVVPYSEPSGQLLTCEQLELELDGLLPAEEKCSVAIFFTYYTIVGRKLKRWPLQHSGGPALASGLTPGHAGG</sequence>
<name>A0A150G089_GONPE</name>
<evidence type="ECO:0000313" key="2">
    <source>
        <dbReference type="EMBL" id="KXZ42875.1"/>
    </source>
</evidence>
<feature type="compositionally biased region" description="Low complexity" evidence="1">
    <location>
        <begin position="490"/>
        <end position="500"/>
    </location>
</feature>
<dbReference type="STRING" id="33097.A0A150G089"/>
<comment type="caution">
    <text evidence="2">The sequence shown here is derived from an EMBL/GenBank/DDBJ whole genome shotgun (WGS) entry which is preliminary data.</text>
</comment>
<dbReference type="EMBL" id="LSYV01000113">
    <property type="protein sequence ID" value="KXZ42875.1"/>
    <property type="molecule type" value="Genomic_DNA"/>
</dbReference>
<feature type="region of interest" description="Disordered" evidence="1">
    <location>
        <begin position="120"/>
        <end position="178"/>
    </location>
</feature>
<feature type="compositionally biased region" description="Low complexity" evidence="1">
    <location>
        <begin position="676"/>
        <end position="687"/>
    </location>
</feature>
<dbReference type="OrthoDB" id="547518at2759"/>
<feature type="compositionally biased region" description="Pro residues" evidence="1">
    <location>
        <begin position="519"/>
        <end position="549"/>
    </location>
</feature>
<proteinExistence type="predicted"/>
<feature type="region of interest" description="Disordered" evidence="1">
    <location>
        <begin position="764"/>
        <end position="825"/>
    </location>
</feature>
<evidence type="ECO:0000256" key="1">
    <source>
        <dbReference type="SAM" id="MobiDB-lite"/>
    </source>
</evidence>
<evidence type="ECO:0000313" key="3">
    <source>
        <dbReference type="Proteomes" id="UP000075714"/>
    </source>
</evidence>
<protein>
    <submittedName>
        <fullName evidence="2">Uncharacterized protein</fullName>
    </submittedName>
</protein>
<feature type="region of interest" description="Disordered" evidence="1">
    <location>
        <begin position="490"/>
        <end position="604"/>
    </location>
</feature>
<feature type="compositionally biased region" description="Low complexity" evidence="1">
    <location>
        <begin position="550"/>
        <end position="588"/>
    </location>
</feature>